<dbReference type="Proteomes" id="UP001287286">
    <property type="component" value="Unassembled WGS sequence"/>
</dbReference>
<evidence type="ECO:0000313" key="3">
    <source>
        <dbReference type="Proteomes" id="UP000245956"/>
    </source>
</evidence>
<reference evidence="1 4" key="4">
    <citation type="journal article" date="2024" name="Microbiol. Resour. Announc.">
        <title>Genome annotations for the ascomycete fungi Trichoderma harzianum, Trichoderma aggressivum, and Purpureocillium lilacinum.</title>
        <authorList>
            <person name="Beijen E.P.W."/>
            <person name="Ohm R.A."/>
        </authorList>
    </citation>
    <scope>NUCLEOTIDE SEQUENCE [LARGE SCALE GENOMIC DNA]</scope>
    <source>
        <strain evidence="1 4">CBS 150709</strain>
    </source>
</reference>
<proteinExistence type="predicted"/>
<evidence type="ECO:0000313" key="2">
    <source>
        <dbReference type="EMBL" id="PWI70533.1"/>
    </source>
</evidence>
<dbReference type="Proteomes" id="UP000245956">
    <property type="component" value="Unassembled WGS sequence"/>
</dbReference>
<reference evidence="2 3" key="2">
    <citation type="journal article" date="2016" name="Front. Microbiol.">
        <title>Genome and transcriptome sequences reveal the specific parasitism of the nematophagous Purpureocillium lilacinum 36-1.</title>
        <authorList>
            <person name="Xie J."/>
            <person name="Li S."/>
            <person name="Mo C."/>
            <person name="Xiao X."/>
            <person name="Peng D."/>
            <person name="Wang G."/>
            <person name="Xiao Y."/>
        </authorList>
    </citation>
    <scope>NUCLEOTIDE SEQUENCE [LARGE SCALE GENOMIC DNA]</scope>
    <source>
        <strain evidence="2 3">36-1</strain>
    </source>
</reference>
<evidence type="ECO:0000313" key="4">
    <source>
        <dbReference type="Proteomes" id="UP001287286"/>
    </source>
</evidence>
<protein>
    <submittedName>
        <fullName evidence="2">Uncharacterized protein</fullName>
    </submittedName>
</protein>
<dbReference type="EMBL" id="LCWV01000009">
    <property type="protein sequence ID" value="PWI70533.1"/>
    <property type="molecule type" value="Genomic_DNA"/>
</dbReference>
<organism evidence="2 3">
    <name type="scientific">Purpureocillium lilacinum</name>
    <name type="common">Paecilomyces lilacinus</name>
    <dbReference type="NCBI Taxonomy" id="33203"/>
    <lineage>
        <taxon>Eukaryota</taxon>
        <taxon>Fungi</taxon>
        <taxon>Dikarya</taxon>
        <taxon>Ascomycota</taxon>
        <taxon>Pezizomycotina</taxon>
        <taxon>Sordariomycetes</taxon>
        <taxon>Hypocreomycetidae</taxon>
        <taxon>Hypocreales</taxon>
        <taxon>Ophiocordycipitaceae</taxon>
        <taxon>Purpureocillium</taxon>
    </lineage>
</organism>
<reference evidence="2" key="1">
    <citation type="submission" date="2015-05" db="EMBL/GenBank/DDBJ databases">
        <authorList>
            <person name="Wang D.B."/>
            <person name="Wang M."/>
        </authorList>
    </citation>
    <scope>NUCLEOTIDE SEQUENCE</scope>
    <source>
        <strain evidence="2">36-1</strain>
    </source>
</reference>
<sequence>MDLPSPRGKGISAFRVPCVLRIPYRAQRTTNASTGINTASGLISGGFAHATHTSTSRYIRAVMQFTDRTIQDEGVTMPPRAAAVPFAIPHQCRNNYRSDAGSTDKLAMKLWRAKHRAPQYTETRSLAWHYTEYGVEGAKFARR</sequence>
<keyword evidence="4" id="KW-1185">Reference proteome</keyword>
<dbReference type="EMBL" id="JAWRVI010000031">
    <property type="protein sequence ID" value="KAK4087572.1"/>
    <property type="molecule type" value="Genomic_DNA"/>
</dbReference>
<gene>
    <name evidence="2" type="ORF">PCL_12932</name>
    <name evidence="1" type="ORF">Purlil1_8162</name>
</gene>
<evidence type="ECO:0000313" key="1">
    <source>
        <dbReference type="EMBL" id="KAK4087572.1"/>
    </source>
</evidence>
<comment type="caution">
    <text evidence="2">The sequence shown here is derived from an EMBL/GenBank/DDBJ whole genome shotgun (WGS) entry which is preliminary data.</text>
</comment>
<name>A0A2U3E7Q2_PURLI</name>
<reference evidence="1" key="3">
    <citation type="submission" date="2023-11" db="EMBL/GenBank/DDBJ databases">
        <authorList>
            <person name="Beijen E."/>
            <person name="Ohm R.A."/>
        </authorList>
    </citation>
    <scope>NUCLEOTIDE SEQUENCE</scope>
    <source>
        <strain evidence="1">CBS 150709</strain>
    </source>
</reference>
<dbReference type="AlphaFoldDB" id="A0A2U3E7Q2"/>
<accession>A0A2U3E7Q2</accession>